<dbReference type="EMBL" id="JARVCO010000010">
    <property type="protein sequence ID" value="MDZ8118851.1"/>
    <property type="molecule type" value="Genomic_DNA"/>
</dbReference>
<evidence type="ECO:0000256" key="1">
    <source>
        <dbReference type="SAM" id="MobiDB-lite"/>
    </source>
</evidence>
<keyword evidence="2" id="KW-0472">Membrane</keyword>
<accession>A0ABU5MXA8</accession>
<evidence type="ECO:0000256" key="2">
    <source>
        <dbReference type="SAM" id="Phobius"/>
    </source>
</evidence>
<feature type="transmembrane region" description="Helical" evidence="2">
    <location>
        <begin position="6"/>
        <end position="23"/>
    </location>
</feature>
<proteinExistence type="predicted"/>
<dbReference type="RefSeq" id="WP_322608644.1">
    <property type="nucleotide sequence ID" value="NZ_JARVCO010000010.1"/>
</dbReference>
<sequence>MDDLIPFLVFIVIALINFAKFLMERGAKEKRTPAEAQEQPQQRRSSSLEDLFEGLARKLDPNEKPVDLPEWPDGYDKPDYTAEQAAYEEYQQEHDEIPTTASEEIITMPEPVNIEPVIELNAVQVTSLKSSKTAMPAMKSSFISAAIPSMPMMKNNAAGSINFSLKNPAELRKAILAKVVLDPPRAFDASFENTAQR</sequence>
<reference evidence="3 4" key="1">
    <citation type="journal article" date="2024" name="Appl. Environ. Microbiol.">
        <title>Pontiella agarivorans sp. nov., a novel marine anaerobic bacterium capable of degrading macroalgal polysaccharides and fixing nitrogen.</title>
        <authorList>
            <person name="Liu N."/>
            <person name="Kivenson V."/>
            <person name="Peng X."/>
            <person name="Cui Z."/>
            <person name="Lankiewicz T.S."/>
            <person name="Gosselin K.M."/>
            <person name="English C.J."/>
            <person name="Blair E.M."/>
            <person name="O'Malley M.A."/>
            <person name="Valentine D.L."/>
        </authorList>
    </citation>
    <scope>NUCLEOTIDE SEQUENCE [LARGE SCALE GENOMIC DNA]</scope>
    <source>
        <strain evidence="3 4">NLcol2</strain>
    </source>
</reference>
<evidence type="ECO:0000313" key="3">
    <source>
        <dbReference type="EMBL" id="MDZ8118851.1"/>
    </source>
</evidence>
<protein>
    <submittedName>
        <fullName evidence="3">Uncharacterized protein</fullName>
    </submittedName>
</protein>
<keyword evidence="2" id="KW-0812">Transmembrane</keyword>
<organism evidence="3 4">
    <name type="scientific">Pontiella agarivorans</name>
    <dbReference type="NCBI Taxonomy" id="3038953"/>
    <lineage>
        <taxon>Bacteria</taxon>
        <taxon>Pseudomonadati</taxon>
        <taxon>Kiritimatiellota</taxon>
        <taxon>Kiritimatiellia</taxon>
        <taxon>Kiritimatiellales</taxon>
        <taxon>Pontiellaceae</taxon>
        <taxon>Pontiella</taxon>
    </lineage>
</organism>
<dbReference type="Proteomes" id="UP001290861">
    <property type="component" value="Unassembled WGS sequence"/>
</dbReference>
<keyword evidence="4" id="KW-1185">Reference proteome</keyword>
<name>A0ABU5MXA8_9BACT</name>
<evidence type="ECO:0000313" key="4">
    <source>
        <dbReference type="Proteomes" id="UP001290861"/>
    </source>
</evidence>
<feature type="compositionally biased region" description="Basic and acidic residues" evidence="1">
    <location>
        <begin position="55"/>
        <end position="67"/>
    </location>
</feature>
<gene>
    <name evidence="3" type="ORF">P9H32_09440</name>
</gene>
<feature type="region of interest" description="Disordered" evidence="1">
    <location>
        <begin position="28"/>
        <end position="73"/>
    </location>
</feature>
<keyword evidence="2" id="KW-1133">Transmembrane helix</keyword>
<comment type="caution">
    <text evidence="3">The sequence shown here is derived from an EMBL/GenBank/DDBJ whole genome shotgun (WGS) entry which is preliminary data.</text>
</comment>